<dbReference type="GO" id="GO:0004674">
    <property type="term" value="F:protein serine/threonine kinase activity"/>
    <property type="evidence" value="ECO:0007669"/>
    <property type="project" value="TreeGrafter"/>
</dbReference>
<feature type="domain" description="HipA-like C-terminal" evidence="4">
    <location>
        <begin position="143"/>
        <end position="378"/>
    </location>
</feature>
<protein>
    <submittedName>
        <fullName evidence="6">HipA domain-containing protein</fullName>
    </submittedName>
</protein>
<proteinExistence type="inferred from homology"/>
<keyword evidence="3" id="KW-0418">Kinase</keyword>
<dbReference type="PANTHER" id="PTHR37419:SF1">
    <property type="entry name" value="SERINE_THREONINE-PROTEIN KINASE TOXIN HIPA"/>
    <property type="match status" value="1"/>
</dbReference>
<evidence type="ECO:0000256" key="1">
    <source>
        <dbReference type="ARBA" id="ARBA00010164"/>
    </source>
</evidence>
<dbReference type="AlphaFoldDB" id="A0A9X1MGQ7"/>
<dbReference type="Gene3D" id="1.10.1070.20">
    <property type="match status" value="1"/>
</dbReference>
<accession>A0A9X1MGQ7</accession>
<evidence type="ECO:0000256" key="2">
    <source>
        <dbReference type="ARBA" id="ARBA00022679"/>
    </source>
</evidence>
<feature type="domain" description="HipA N-terminal subdomain 1" evidence="5">
    <location>
        <begin position="7"/>
        <end position="105"/>
    </location>
</feature>
<sequence>MAESQEIQLYGIRIGTMERASASTVAFSASDEGMDKFGVGSRVLSENLPLSPRKATPAAATAFFGGLLPEGSARSNLAKQAGARRDDVYALATYAGRDVAGALQVGPASSDRESYEALTDEQISQRLTLINDYALGAMGGGGSLAGYQPKTTLALLDGTWHAGLGGAASTHILKPVAPGNESALHAEAFCLELARHMGLTAFASEVRSFAGRPVLVLERYDRTVQGRNVQRIHQEDGAQALGLPWDSDSKFESVDPRANLRSLAGLLQRRRSIVDEGEDDREALLAHTTFNVAVGNTDAHAKNFSTLRHEDGSVHLAPLYDVSTHALAPNGNLNMALRVNGKSYQPDLTTEDLVAEGVSWGIAERFARETVNTTLEKLLDALKESDKSMAGEKVARYIAHGTSNLLSGKPAGE</sequence>
<dbReference type="NCBIfam" id="TIGR03071">
    <property type="entry name" value="couple_hipA"/>
    <property type="match status" value="1"/>
</dbReference>
<dbReference type="Proteomes" id="UP001139158">
    <property type="component" value="Unassembled WGS sequence"/>
</dbReference>
<comment type="similarity">
    <text evidence="1">Belongs to the HipA Ser/Thr kinase family.</text>
</comment>
<dbReference type="GO" id="GO:0005829">
    <property type="term" value="C:cytosol"/>
    <property type="evidence" value="ECO:0007669"/>
    <property type="project" value="TreeGrafter"/>
</dbReference>
<evidence type="ECO:0000259" key="5">
    <source>
        <dbReference type="Pfam" id="PF13657"/>
    </source>
</evidence>
<keyword evidence="7" id="KW-1185">Reference proteome</keyword>
<reference evidence="6" key="1">
    <citation type="submission" date="2021-10" db="EMBL/GenBank/DDBJ databases">
        <title>Novel species in genus Arthrobacter.</title>
        <authorList>
            <person name="Liu Y."/>
        </authorList>
    </citation>
    <scope>NUCLEOTIDE SEQUENCE</scope>
    <source>
        <strain evidence="6">Zg-Y453</strain>
    </source>
</reference>
<organism evidence="6 7">
    <name type="scientific">Arthrobacter caoxuetaonis</name>
    <dbReference type="NCBI Taxonomy" id="2886935"/>
    <lineage>
        <taxon>Bacteria</taxon>
        <taxon>Bacillati</taxon>
        <taxon>Actinomycetota</taxon>
        <taxon>Actinomycetes</taxon>
        <taxon>Micrococcales</taxon>
        <taxon>Micrococcaceae</taxon>
        <taxon>Arthrobacter</taxon>
    </lineage>
</organism>
<evidence type="ECO:0000313" key="7">
    <source>
        <dbReference type="Proteomes" id="UP001139158"/>
    </source>
</evidence>
<name>A0A9X1MGQ7_9MICC</name>
<dbReference type="InterPro" id="IPR052028">
    <property type="entry name" value="HipA_Ser/Thr_kinase"/>
</dbReference>
<comment type="caution">
    <text evidence="6">The sequence shown here is derived from an EMBL/GenBank/DDBJ whole genome shotgun (WGS) entry which is preliminary data.</text>
</comment>
<keyword evidence="2" id="KW-0808">Transferase</keyword>
<gene>
    <name evidence="6" type="ORF">LJ757_17010</name>
</gene>
<dbReference type="PANTHER" id="PTHR37419">
    <property type="entry name" value="SERINE/THREONINE-PROTEIN KINASE TOXIN HIPA"/>
    <property type="match status" value="1"/>
</dbReference>
<dbReference type="RefSeq" id="WP_227897482.1">
    <property type="nucleotide sequence ID" value="NZ_CP099467.1"/>
</dbReference>
<dbReference type="InterPro" id="IPR017508">
    <property type="entry name" value="HipA_N1"/>
</dbReference>
<evidence type="ECO:0000256" key="3">
    <source>
        <dbReference type="ARBA" id="ARBA00022777"/>
    </source>
</evidence>
<evidence type="ECO:0000313" key="6">
    <source>
        <dbReference type="EMBL" id="MCC3299496.1"/>
    </source>
</evidence>
<dbReference type="Pfam" id="PF13657">
    <property type="entry name" value="Couple_hipA"/>
    <property type="match status" value="1"/>
</dbReference>
<dbReference type="InterPro" id="IPR012893">
    <property type="entry name" value="HipA-like_C"/>
</dbReference>
<evidence type="ECO:0000259" key="4">
    <source>
        <dbReference type="Pfam" id="PF07804"/>
    </source>
</evidence>
<dbReference type="EMBL" id="JAJFZV010000018">
    <property type="protein sequence ID" value="MCC3299496.1"/>
    <property type="molecule type" value="Genomic_DNA"/>
</dbReference>
<dbReference type="Pfam" id="PF07804">
    <property type="entry name" value="HipA_C"/>
    <property type="match status" value="1"/>
</dbReference>